<protein>
    <submittedName>
        <fullName evidence="3">Uncharacterized protein</fullName>
    </submittedName>
</protein>
<name>A0A5E6Q441_PSEFL</name>
<proteinExistence type="predicted"/>
<reference evidence="3" key="1">
    <citation type="submission" date="2019-09" db="EMBL/GenBank/DDBJ databases">
        <authorList>
            <person name="Chandra G."/>
            <person name="Truman W A."/>
        </authorList>
    </citation>
    <scope>NUCLEOTIDE SEQUENCE [LARGE SCALE GENOMIC DNA]</scope>
    <source>
        <strain evidence="3">PS652</strain>
    </source>
</reference>
<evidence type="ECO:0000313" key="4">
    <source>
        <dbReference type="Proteomes" id="UP000326595"/>
    </source>
</evidence>
<feature type="compositionally biased region" description="Basic residues" evidence="1">
    <location>
        <begin position="24"/>
        <end position="34"/>
    </location>
</feature>
<evidence type="ECO:0000313" key="3">
    <source>
        <dbReference type="EMBL" id="VVM50621.1"/>
    </source>
</evidence>
<feature type="region of interest" description="Disordered" evidence="1">
    <location>
        <begin position="1"/>
        <end position="34"/>
    </location>
</feature>
<accession>A0A5E6Q441</accession>
<dbReference type="EMBL" id="OZ024668">
    <property type="protein sequence ID" value="CAK9887660.1"/>
    <property type="molecule type" value="Genomic_DNA"/>
</dbReference>
<organism evidence="3">
    <name type="scientific">Pseudomonas fluorescens</name>
    <dbReference type="NCBI Taxonomy" id="294"/>
    <lineage>
        <taxon>Bacteria</taxon>
        <taxon>Pseudomonadati</taxon>
        <taxon>Pseudomonadota</taxon>
        <taxon>Gammaproteobacteria</taxon>
        <taxon>Pseudomonadales</taxon>
        <taxon>Pseudomonadaceae</taxon>
        <taxon>Pseudomonas</taxon>
    </lineage>
</organism>
<dbReference type="EMBL" id="CABVHG010000003">
    <property type="protein sequence ID" value="VVM50621.1"/>
    <property type="molecule type" value="Genomic_DNA"/>
</dbReference>
<evidence type="ECO:0000256" key="1">
    <source>
        <dbReference type="SAM" id="MobiDB-lite"/>
    </source>
</evidence>
<dbReference type="AlphaFoldDB" id="A0A5E6Q441"/>
<evidence type="ECO:0000313" key="2">
    <source>
        <dbReference type="EMBL" id="CAK9887660.1"/>
    </source>
</evidence>
<sequence length="34" mass="3939">MRLKQNRYRGASPLLQRTPQPPNKKGHPKVAQKN</sequence>
<reference evidence="2 4" key="2">
    <citation type="submission" date="2024-03" db="EMBL/GenBank/DDBJ databases">
        <authorList>
            <person name="Alaster D. Moffat"/>
            <person name="Govind Chandra"/>
            <person name="Andrew W. Truman"/>
        </authorList>
    </citation>
    <scope>NUCLEOTIDE SEQUENCE [LARGE SCALE GENOMIC DNA]</scope>
    <source>
        <strain evidence="2">PS652</strain>
    </source>
</reference>
<dbReference type="Proteomes" id="UP000326595">
    <property type="component" value="Chromosome"/>
</dbReference>
<gene>
    <name evidence="2" type="ORF">PS652_00461</name>
    <name evidence="3" type="ORF">PS652_00774</name>
</gene>